<dbReference type="PANTHER" id="PTHR48018">
    <property type="entry name" value="OLFACTORY RECEPTOR"/>
    <property type="match status" value="1"/>
</dbReference>
<keyword evidence="5" id="KW-0552">Olfaction</keyword>
<keyword evidence="3" id="KW-0716">Sensory transduction</keyword>
<feature type="transmembrane region" description="Helical" evidence="11">
    <location>
        <begin position="173"/>
        <end position="193"/>
    </location>
</feature>
<keyword evidence="6 11" id="KW-1133">Transmembrane helix</keyword>
<evidence type="ECO:0008006" key="14">
    <source>
        <dbReference type="Google" id="ProtNLM"/>
    </source>
</evidence>
<accession>A0AAW0H5C9</accession>
<dbReference type="GO" id="GO:0005886">
    <property type="term" value="C:plasma membrane"/>
    <property type="evidence" value="ECO:0007669"/>
    <property type="project" value="UniProtKB-SubCell"/>
</dbReference>
<dbReference type="Proteomes" id="UP001488838">
    <property type="component" value="Unassembled WGS sequence"/>
</dbReference>
<sequence>IQKLNPSHTCCAQHSVIPVTCISEDRSKSIAGCLSQFFSSRVAYSEYYLLGDIMGCDVRELPVYDVLLLDSNAVTPTLLILAFCLFIIGAILRIPFSPPQGFLHILLAPHLCELVLWLHSLHPLSPKFQSSPEEGHNGVYVVYYFIFHVDLHDPPLILLACSDTHVKKMAMFVVADFILSSSLSIILLSYFYIFEAILRIRSAEGRQKAFSTCSSHLTTV</sequence>
<evidence type="ECO:0000256" key="3">
    <source>
        <dbReference type="ARBA" id="ARBA00022606"/>
    </source>
</evidence>
<dbReference type="GO" id="GO:0004984">
    <property type="term" value="F:olfactory receptor activity"/>
    <property type="evidence" value="ECO:0007669"/>
    <property type="project" value="InterPro"/>
</dbReference>
<evidence type="ECO:0000256" key="2">
    <source>
        <dbReference type="ARBA" id="ARBA00022475"/>
    </source>
</evidence>
<reference evidence="12 13" key="1">
    <citation type="journal article" date="2023" name="bioRxiv">
        <title>Conserved and derived expression patterns and positive selection on dental genes reveal complex evolutionary context of ever-growing rodent molars.</title>
        <authorList>
            <person name="Calamari Z.T."/>
            <person name="Song A."/>
            <person name="Cohen E."/>
            <person name="Akter M."/>
            <person name="Roy R.D."/>
            <person name="Hallikas O."/>
            <person name="Christensen M.M."/>
            <person name="Li P."/>
            <person name="Marangoni P."/>
            <person name="Jernvall J."/>
            <person name="Klein O.D."/>
        </authorList>
    </citation>
    <scope>NUCLEOTIDE SEQUENCE [LARGE SCALE GENOMIC DNA]</scope>
    <source>
        <strain evidence="12">V071</strain>
    </source>
</reference>
<evidence type="ECO:0000256" key="4">
    <source>
        <dbReference type="ARBA" id="ARBA00022692"/>
    </source>
</evidence>
<evidence type="ECO:0000313" key="12">
    <source>
        <dbReference type="EMBL" id="KAK7796934.1"/>
    </source>
</evidence>
<evidence type="ECO:0000256" key="10">
    <source>
        <dbReference type="ARBA" id="ARBA00023224"/>
    </source>
</evidence>
<evidence type="ECO:0000256" key="11">
    <source>
        <dbReference type="SAM" id="Phobius"/>
    </source>
</evidence>
<feature type="transmembrane region" description="Helical" evidence="11">
    <location>
        <begin position="73"/>
        <end position="94"/>
    </location>
</feature>
<keyword evidence="9" id="KW-0675">Receptor</keyword>
<name>A0AAW0H5C9_MYOGA</name>
<keyword evidence="2" id="KW-1003">Cell membrane</keyword>
<protein>
    <recommendedName>
        <fullName evidence="14">Olfactory receptor</fullName>
    </recommendedName>
</protein>
<dbReference type="Pfam" id="PF13853">
    <property type="entry name" value="7tm_4"/>
    <property type="match status" value="1"/>
</dbReference>
<keyword evidence="13" id="KW-1185">Reference proteome</keyword>
<dbReference type="SUPFAM" id="SSF81321">
    <property type="entry name" value="Family A G protein-coupled receptor-like"/>
    <property type="match status" value="1"/>
</dbReference>
<proteinExistence type="predicted"/>
<feature type="non-terminal residue" evidence="12">
    <location>
        <position position="1"/>
    </location>
</feature>
<evidence type="ECO:0000256" key="9">
    <source>
        <dbReference type="ARBA" id="ARBA00023170"/>
    </source>
</evidence>
<keyword evidence="10" id="KW-0807">Transducer</keyword>
<feature type="non-terminal residue" evidence="12">
    <location>
        <position position="220"/>
    </location>
</feature>
<comment type="subcellular location">
    <subcellularLocation>
        <location evidence="1">Cell membrane</location>
        <topology evidence="1">Multi-pass membrane protein</topology>
    </subcellularLocation>
</comment>
<evidence type="ECO:0000256" key="6">
    <source>
        <dbReference type="ARBA" id="ARBA00022989"/>
    </source>
</evidence>
<keyword evidence="8 11" id="KW-0472">Membrane</keyword>
<comment type="caution">
    <text evidence="12">The sequence shown here is derived from an EMBL/GenBank/DDBJ whole genome shotgun (WGS) entry which is preliminary data.</text>
</comment>
<dbReference type="EMBL" id="JBBHLL010000959">
    <property type="protein sequence ID" value="KAK7796934.1"/>
    <property type="molecule type" value="Genomic_DNA"/>
</dbReference>
<keyword evidence="4 11" id="KW-0812">Transmembrane</keyword>
<evidence type="ECO:0000256" key="8">
    <source>
        <dbReference type="ARBA" id="ARBA00023136"/>
    </source>
</evidence>
<evidence type="ECO:0000256" key="7">
    <source>
        <dbReference type="ARBA" id="ARBA00023040"/>
    </source>
</evidence>
<dbReference type="GO" id="GO:0004930">
    <property type="term" value="F:G protein-coupled receptor activity"/>
    <property type="evidence" value="ECO:0007669"/>
    <property type="project" value="UniProtKB-KW"/>
</dbReference>
<evidence type="ECO:0000256" key="1">
    <source>
        <dbReference type="ARBA" id="ARBA00004651"/>
    </source>
</evidence>
<evidence type="ECO:0000256" key="5">
    <source>
        <dbReference type="ARBA" id="ARBA00022725"/>
    </source>
</evidence>
<dbReference type="AlphaFoldDB" id="A0AAW0H5C9"/>
<organism evidence="12 13">
    <name type="scientific">Myodes glareolus</name>
    <name type="common">Bank vole</name>
    <name type="synonym">Clethrionomys glareolus</name>
    <dbReference type="NCBI Taxonomy" id="447135"/>
    <lineage>
        <taxon>Eukaryota</taxon>
        <taxon>Metazoa</taxon>
        <taxon>Chordata</taxon>
        <taxon>Craniata</taxon>
        <taxon>Vertebrata</taxon>
        <taxon>Euteleostomi</taxon>
        <taxon>Mammalia</taxon>
        <taxon>Eutheria</taxon>
        <taxon>Euarchontoglires</taxon>
        <taxon>Glires</taxon>
        <taxon>Rodentia</taxon>
        <taxon>Myomorpha</taxon>
        <taxon>Muroidea</taxon>
        <taxon>Cricetidae</taxon>
        <taxon>Arvicolinae</taxon>
        <taxon>Myodes</taxon>
    </lineage>
</organism>
<dbReference type="InterPro" id="IPR000725">
    <property type="entry name" value="Olfact_rcpt"/>
</dbReference>
<evidence type="ECO:0000313" key="13">
    <source>
        <dbReference type="Proteomes" id="UP001488838"/>
    </source>
</evidence>
<keyword evidence="7" id="KW-0297">G-protein coupled receptor</keyword>
<gene>
    <name evidence="12" type="ORF">U0070_009660</name>
</gene>